<dbReference type="AlphaFoldDB" id="A0A1H9FEY6"/>
<dbReference type="Pfam" id="PF13302">
    <property type="entry name" value="Acetyltransf_3"/>
    <property type="match status" value="1"/>
</dbReference>
<dbReference type="PANTHER" id="PTHR43441">
    <property type="entry name" value="RIBOSOMAL-PROTEIN-SERINE ACETYLTRANSFERASE"/>
    <property type="match status" value="1"/>
</dbReference>
<dbReference type="GO" id="GO:0008999">
    <property type="term" value="F:protein-N-terminal-alanine acetyltransferase activity"/>
    <property type="evidence" value="ECO:0007669"/>
    <property type="project" value="TreeGrafter"/>
</dbReference>
<dbReference type="SUPFAM" id="SSF55729">
    <property type="entry name" value="Acyl-CoA N-acyltransferases (Nat)"/>
    <property type="match status" value="1"/>
</dbReference>
<evidence type="ECO:0000259" key="1">
    <source>
        <dbReference type="PROSITE" id="PS51186"/>
    </source>
</evidence>
<dbReference type="PROSITE" id="PS51186">
    <property type="entry name" value="GNAT"/>
    <property type="match status" value="1"/>
</dbReference>
<organism evidence="2 3">
    <name type="scientific">Lentzea flaviverrucosa</name>
    <dbReference type="NCBI Taxonomy" id="200379"/>
    <lineage>
        <taxon>Bacteria</taxon>
        <taxon>Bacillati</taxon>
        <taxon>Actinomycetota</taxon>
        <taxon>Actinomycetes</taxon>
        <taxon>Pseudonocardiales</taxon>
        <taxon>Pseudonocardiaceae</taxon>
        <taxon>Lentzea</taxon>
    </lineage>
</organism>
<dbReference type="Proteomes" id="UP000199028">
    <property type="component" value="Unassembled WGS sequence"/>
</dbReference>
<proteinExistence type="predicted"/>
<dbReference type="GO" id="GO:1990189">
    <property type="term" value="F:protein N-terminal-serine acetyltransferase activity"/>
    <property type="evidence" value="ECO:0007669"/>
    <property type="project" value="TreeGrafter"/>
</dbReference>
<accession>A0A1H9FEY6</accession>
<protein>
    <submittedName>
        <fullName evidence="2">Protein N-acetyltransferase, RimJ/RimL family</fullName>
    </submittedName>
</protein>
<reference evidence="3" key="1">
    <citation type="submission" date="2016-10" db="EMBL/GenBank/DDBJ databases">
        <authorList>
            <person name="Varghese N."/>
            <person name="Submissions S."/>
        </authorList>
    </citation>
    <scope>NUCLEOTIDE SEQUENCE [LARGE SCALE GENOMIC DNA]</scope>
    <source>
        <strain evidence="3">CGMCC 4.578</strain>
    </source>
</reference>
<dbReference type="RefSeq" id="WP_090063857.1">
    <property type="nucleotide sequence ID" value="NZ_FOFT01000002.1"/>
</dbReference>
<keyword evidence="3" id="KW-1185">Reference proteome</keyword>
<feature type="domain" description="N-acetyltransferase" evidence="1">
    <location>
        <begin position="28"/>
        <end position="192"/>
    </location>
</feature>
<name>A0A1H9FEY6_9PSEU</name>
<dbReference type="OrthoDB" id="2061990at2"/>
<sequence>MPHLVSPALPAGSLRVLEQPRLVVDDRTTLRPWRDGDAETVMAAFDCADIQRWHVRRMDSPAEARAWISAWAMRWDEETDASWAIVDGGDRPIGQAGLRTVSLFEATAGLSYWVLPAARGAGVAVRATQALTRWAFGVAGLHRLALDHSTANPASCRVATKLGFGVEGTARGVARHADGWHDMHLHARLRTDEARPSSG</sequence>
<evidence type="ECO:0000313" key="3">
    <source>
        <dbReference type="Proteomes" id="UP000199028"/>
    </source>
</evidence>
<dbReference type="GO" id="GO:0005737">
    <property type="term" value="C:cytoplasm"/>
    <property type="evidence" value="ECO:0007669"/>
    <property type="project" value="TreeGrafter"/>
</dbReference>
<gene>
    <name evidence="2" type="ORF">SAMN05216195_102253</name>
</gene>
<dbReference type="InterPro" id="IPR051908">
    <property type="entry name" value="Ribosomal_N-acetyltransferase"/>
</dbReference>
<dbReference type="EMBL" id="FOFT01000002">
    <property type="protein sequence ID" value="SEQ36472.1"/>
    <property type="molecule type" value="Genomic_DNA"/>
</dbReference>
<dbReference type="InterPro" id="IPR016181">
    <property type="entry name" value="Acyl_CoA_acyltransferase"/>
</dbReference>
<dbReference type="InterPro" id="IPR000182">
    <property type="entry name" value="GNAT_dom"/>
</dbReference>
<dbReference type="Gene3D" id="3.40.630.30">
    <property type="match status" value="1"/>
</dbReference>
<dbReference type="PANTHER" id="PTHR43441:SF10">
    <property type="entry name" value="ACETYLTRANSFERASE"/>
    <property type="match status" value="1"/>
</dbReference>
<keyword evidence="2" id="KW-0808">Transferase</keyword>
<evidence type="ECO:0000313" key="2">
    <source>
        <dbReference type="EMBL" id="SEQ36472.1"/>
    </source>
</evidence>